<dbReference type="PROSITE" id="PS50294">
    <property type="entry name" value="WD_REPEATS_REGION"/>
    <property type="match status" value="13"/>
</dbReference>
<evidence type="ECO:0000313" key="7">
    <source>
        <dbReference type="Proteomes" id="UP000383932"/>
    </source>
</evidence>
<feature type="repeat" description="WD" evidence="3">
    <location>
        <begin position="985"/>
        <end position="1026"/>
    </location>
</feature>
<dbReference type="Pfam" id="PF24883">
    <property type="entry name" value="NPHP3_N"/>
    <property type="match status" value="1"/>
</dbReference>
<feature type="repeat" description="WD" evidence="3">
    <location>
        <begin position="1200"/>
        <end position="1241"/>
    </location>
</feature>
<feature type="compositionally biased region" description="Low complexity" evidence="4">
    <location>
        <begin position="81"/>
        <end position="99"/>
    </location>
</feature>
<keyword evidence="1 3" id="KW-0853">WD repeat</keyword>
<feature type="repeat" description="WD" evidence="3">
    <location>
        <begin position="1157"/>
        <end position="1198"/>
    </location>
</feature>
<dbReference type="PRINTS" id="PR00320">
    <property type="entry name" value="GPROTEINBRPT"/>
</dbReference>
<feature type="repeat" description="WD" evidence="3">
    <location>
        <begin position="1372"/>
        <end position="1413"/>
    </location>
</feature>
<sequence length="1524" mass="166206">MSRPPLQPEPQPAKGGFRKFFQKLDKVFHSRSSSQDVNQSTRTYVSSPSPKPDPISPPILVPAASQKSQFLQAPVNIPALASPTSPWSATTATTTSAGSDVGLERPQFVFPTGSPTSPPPISKGYLTQATSYIDQPSSPKSHVSDLPQQPGGMPWTGLKSALGGLHHGCKLFPPLESAVGAVISCLEVVESRQKNYQEYHLVTIELTTMSEALARHMGESRSFRMSSCVANVACLIEQQAQLISCRRGRGVTKQLNDATLSIWSAVDEQLANTRLEGLMPAKMAKYNSKLSTDISRRTCTDGTRTNVLTGLDTWSYDPDVAPMYWMDGMAGTGKTTIACSFSKSLEERNQLAASFFCTRTSPECRDASRIVPTVAYQLARYSIPFQAVLCEVLRQDPDIGSANISEQFRRLLRDPLLQIKEAIPDNLVVVIDALDECENRGGVELILDTLFELAADLPLRFFVTSRPEPEIYQRMVTQDDSFRKVLHLHDIEKSMVQADIELYLKEELKFMSPTALQIEQLTRRSGNLFIYAATLVRYIRLGKRLADPHKRLRSVLSMKSQSQKEHAEIDALYIAVLESALAEEELDSEETETMRLVLWTVLCSQEPVSVGTLAALAGLDDPDDVLTSLQLLRSVVHFSEKSGLISTLHASFPDFMFNKERSGAFHCDVTQHSLLLSRRCFQVMKTQLRFNMPGVQTSFFPDNEVAGLQERVEDVISPELSYTCRYWGDHLRLAAELPELHVLLDDFLTVRLLFWIEVMNLKGVMGLGPEVLLKVKLWLRDGVASPDLIRLTEDARIFTTRFAANPVSLSTPHLYVSLLAFCPRSSTVSKNYWPRTRGLLDVERSIMDRREVAAVAIWNAGVAVNAVAYSYDGTRVACGCSDGTITIRNAYDGTILLGPFKSHDQTIRSIAFSPDGTRVVSGSEDSTVRVWNTRTGALAGSPLVGHTGSVMSVAFSPDGFRIASASADRTIRTWDVQNSILLETFTGHTAPVTSLAFSPDGLHIASASADQTVSLWNSHDGTMAVDPFKGHSDEVWAVAFSPDGKRVASGSSDFSIRVWDISNGTTIAGPFKIHTGVIHSVRFSPDGTRIVSASSDRTIRISNAHDGVLVAGPYEGHSQTVWSVAFSPDGTRVVSGSEDFMIQVWNAHAGTLVPGAVDGHSDTVLSVAFSSDGTRLVSGSADRTVRVWNISDGMPIVSPFKGHSDSVNSVAFSPDGLQVASGSADQTIRVWSAESGATHVPPFEGHTGSVISVAFSPDGTRIASGSDDCSVCLWNPQDSRRVAGPMTGHSACVRSVGFIPDGTRVVSGADDHTIRIWSTQNGALVAGPFEGHTGPVRSIALSPDGTRIALGSEDHSVQVWSMDDGKPVGSPLRGHTSHVLSVTFSPDGTQIASGSSDRTVRVWNVHTGKTAARTFRDHIDQVNSVAFSPDGTCIVSGSSDRTIRVWNVSDDPTADSKSNIARLRTPYLRYTGGKTWSIRDDGWIIDDQSRWLFRVPLDICRFLPSPRVALILVRLGLGLLDHMV</sequence>
<dbReference type="SUPFAM" id="SSF50998">
    <property type="entry name" value="Quinoprotein alcohol dehydrogenase-like"/>
    <property type="match status" value="1"/>
</dbReference>
<dbReference type="InterPro" id="IPR027417">
    <property type="entry name" value="P-loop_NTPase"/>
</dbReference>
<evidence type="ECO:0000256" key="2">
    <source>
        <dbReference type="ARBA" id="ARBA00022737"/>
    </source>
</evidence>
<dbReference type="PANTHER" id="PTHR19879">
    <property type="entry name" value="TRANSCRIPTION INITIATION FACTOR TFIID"/>
    <property type="match status" value="1"/>
</dbReference>
<evidence type="ECO:0000256" key="1">
    <source>
        <dbReference type="ARBA" id="ARBA00022574"/>
    </source>
</evidence>
<feature type="repeat" description="WD" evidence="3">
    <location>
        <begin position="1071"/>
        <end position="1101"/>
    </location>
</feature>
<dbReference type="InterPro" id="IPR001680">
    <property type="entry name" value="WD40_rpt"/>
</dbReference>
<dbReference type="PROSITE" id="PS50082">
    <property type="entry name" value="WD_REPEATS_2"/>
    <property type="match status" value="13"/>
</dbReference>
<accession>A0A5N5QEA7</accession>
<dbReference type="SUPFAM" id="SSF52540">
    <property type="entry name" value="P-loop containing nucleoside triphosphate hydrolases"/>
    <property type="match status" value="1"/>
</dbReference>
<dbReference type="InterPro" id="IPR015943">
    <property type="entry name" value="WD40/YVTN_repeat-like_dom_sf"/>
</dbReference>
<feature type="domain" description="NACHT" evidence="5">
    <location>
        <begin position="322"/>
        <end position="467"/>
    </location>
</feature>
<feature type="repeat" description="WD" evidence="3">
    <location>
        <begin position="1329"/>
        <end position="1370"/>
    </location>
</feature>
<feature type="repeat" description="WD" evidence="3">
    <location>
        <begin position="943"/>
        <end position="984"/>
    </location>
</feature>
<feature type="repeat" description="WD" evidence="3">
    <location>
        <begin position="1243"/>
        <end position="1284"/>
    </location>
</feature>
<organism evidence="6 7">
    <name type="scientific">Ceratobasidium theobromae</name>
    <dbReference type="NCBI Taxonomy" id="1582974"/>
    <lineage>
        <taxon>Eukaryota</taxon>
        <taxon>Fungi</taxon>
        <taxon>Dikarya</taxon>
        <taxon>Basidiomycota</taxon>
        <taxon>Agaricomycotina</taxon>
        <taxon>Agaricomycetes</taxon>
        <taxon>Cantharellales</taxon>
        <taxon>Ceratobasidiaceae</taxon>
        <taxon>Ceratobasidium</taxon>
    </lineage>
</organism>
<feature type="repeat" description="WD" evidence="3">
    <location>
        <begin position="1415"/>
        <end position="1456"/>
    </location>
</feature>
<feature type="compositionally biased region" description="Polar residues" evidence="4">
    <location>
        <begin position="30"/>
        <end position="45"/>
    </location>
</feature>
<comment type="caution">
    <text evidence="6">The sequence shown here is derived from an EMBL/GenBank/DDBJ whole genome shotgun (WGS) entry which is preliminary data.</text>
</comment>
<feature type="repeat" description="WD" evidence="3">
    <location>
        <begin position="1114"/>
        <end position="1155"/>
    </location>
</feature>
<feature type="region of interest" description="Disordered" evidence="4">
    <location>
        <begin position="28"/>
        <end position="63"/>
    </location>
</feature>
<feature type="repeat" description="WD" evidence="3">
    <location>
        <begin position="900"/>
        <end position="941"/>
    </location>
</feature>
<dbReference type="Gene3D" id="3.40.50.300">
    <property type="entry name" value="P-loop containing nucleotide triphosphate hydrolases"/>
    <property type="match status" value="1"/>
</dbReference>
<dbReference type="InterPro" id="IPR020472">
    <property type="entry name" value="WD40_PAC1"/>
</dbReference>
<evidence type="ECO:0000256" key="3">
    <source>
        <dbReference type="PROSITE-ProRule" id="PRU00221"/>
    </source>
</evidence>
<dbReference type="OrthoDB" id="538223at2759"/>
<dbReference type="EMBL" id="SSOP01000243">
    <property type="protein sequence ID" value="KAB5589657.1"/>
    <property type="molecule type" value="Genomic_DNA"/>
</dbReference>
<keyword evidence="7" id="KW-1185">Reference proteome</keyword>
<feature type="region of interest" description="Disordered" evidence="4">
    <location>
        <begin position="81"/>
        <end position="103"/>
    </location>
</feature>
<dbReference type="PROSITE" id="PS00678">
    <property type="entry name" value="WD_REPEATS_1"/>
    <property type="match status" value="6"/>
</dbReference>
<reference evidence="6 7" key="1">
    <citation type="journal article" date="2019" name="Fungal Biol. Biotechnol.">
        <title>Draft genome sequence of fastidious pathogen Ceratobasidium theobromae, which causes vascular-streak dieback in Theobroma cacao.</title>
        <authorList>
            <person name="Ali S.S."/>
            <person name="Asman A."/>
            <person name="Shao J."/>
            <person name="Firmansyah A.P."/>
            <person name="Susilo A.W."/>
            <person name="Rosmana A."/>
            <person name="McMahon P."/>
            <person name="Junaid M."/>
            <person name="Guest D."/>
            <person name="Kheng T.Y."/>
            <person name="Meinhardt L.W."/>
            <person name="Bailey B.A."/>
        </authorList>
    </citation>
    <scope>NUCLEOTIDE SEQUENCE [LARGE SCALE GENOMIC DNA]</scope>
    <source>
        <strain evidence="6 7">CT2</strain>
    </source>
</reference>
<name>A0A5N5QEA7_9AGAM</name>
<feature type="repeat" description="WD" evidence="3">
    <location>
        <begin position="1028"/>
        <end position="1069"/>
    </location>
</feature>
<dbReference type="PROSITE" id="PS50837">
    <property type="entry name" value="NACHT"/>
    <property type="match status" value="1"/>
</dbReference>
<dbReference type="InterPro" id="IPR036322">
    <property type="entry name" value="WD40_repeat_dom_sf"/>
</dbReference>
<dbReference type="InterPro" id="IPR011047">
    <property type="entry name" value="Quinoprotein_ADH-like_sf"/>
</dbReference>
<proteinExistence type="predicted"/>
<dbReference type="SMART" id="SM00320">
    <property type="entry name" value="WD40"/>
    <property type="match status" value="14"/>
</dbReference>
<evidence type="ECO:0000313" key="6">
    <source>
        <dbReference type="EMBL" id="KAB5589657.1"/>
    </source>
</evidence>
<evidence type="ECO:0000256" key="4">
    <source>
        <dbReference type="SAM" id="MobiDB-lite"/>
    </source>
</evidence>
<dbReference type="SUPFAM" id="SSF50978">
    <property type="entry name" value="WD40 repeat-like"/>
    <property type="match status" value="1"/>
</dbReference>
<protein>
    <recommendedName>
        <fullName evidence="5">NACHT domain-containing protein</fullName>
    </recommendedName>
</protein>
<dbReference type="CDD" id="cd00200">
    <property type="entry name" value="WD40"/>
    <property type="match status" value="2"/>
</dbReference>
<feature type="compositionally biased region" description="Pro residues" evidence="4">
    <location>
        <begin position="49"/>
        <end position="60"/>
    </location>
</feature>
<dbReference type="InterPro" id="IPR019775">
    <property type="entry name" value="WD40_repeat_CS"/>
</dbReference>
<gene>
    <name evidence="6" type="ORF">CTheo_6896</name>
</gene>
<dbReference type="Pfam" id="PF00400">
    <property type="entry name" value="WD40"/>
    <property type="match status" value="14"/>
</dbReference>
<dbReference type="InterPro" id="IPR007111">
    <property type="entry name" value="NACHT_NTPase"/>
</dbReference>
<feature type="repeat" description="WD" evidence="3">
    <location>
        <begin position="1286"/>
        <end position="1327"/>
    </location>
</feature>
<dbReference type="PANTHER" id="PTHR19879:SF9">
    <property type="entry name" value="TRANSCRIPTION INITIATION FACTOR TFIID SUBUNIT 5"/>
    <property type="match status" value="1"/>
</dbReference>
<keyword evidence="2" id="KW-0677">Repeat</keyword>
<dbReference type="Gene3D" id="2.130.10.10">
    <property type="entry name" value="YVTN repeat-like/Quinoprotein amine dehydrogenase"/>
    <property type="match status" value="6"/>
</dbReference>
<evidence type="ECO:0000259" key="5">
    <source>
        <dbReference type="PROSITE" id="PS50837"/>
    </source>
</evidence>
<dbReference type="Proteomes" id="UP000383932">
    <property type="component" value="Unassembled WGS sequence"/>
</dbReference>
<dbReference type="InterPro" id="IPR056884">
    <property type="entry name" value="NPHP3-like_N"/>
</dbReference>